<dbReference type="AlphaFoldDB" id="A0A1G7WMT3"/>
<evidence type="ECO:0000313" key="2">
    <source>
        <dbReference type="Proteomes" id="UP000199045"/>
    </source>
</evidence>
<evidence type="ECO:0000313" key="1">
    <source>
        <dbReference type="EMBL" id="SDG73252.1"/>
    </source>
</evidence>
<dbReference type="SUPFAM" id="SSF52343">
    <property type="entry name" value="Ferredoxin reductase-like, C-terminal NADP-linked domain"/>
    <property type="match status" value="1"/>
</dbReference>
<dbReference type="Proteomes" id="UP000199045">
    <property type="component" value="Unassembled WGS sequence"/>
</dbReference>
<proteinExistence type="predicted"/>
<dbReference type="InterPro" id="IPR039261">
    <property type="entry name" value="FNR_nucleotide-bd"/>
</dbReference>
<dbReference type="OrthoDB" id="669299at2"/>
<gene>
    <name evidence="1" type="ORF">SAMN04488121_10672</name>
</gene>
<name>A0A1G7WMT3_CHIFI</name>
<protein>
    <submittedName>
        <fullName evidence="1">Oxidoreductase NAD-binding domain-containing protein</fullName>
    </submittedName>
</protein>
<sequence length="128" mass="14794">MGIHYVFFADDLGIASIYPTLKDRLAKSGHTHVSLLYCSADSPYEFQKELEILQRHFPTRLLVCYYSKRSTGQWIIQQSEIEAVLNANTMRQMNFTISGNESFTKSIKDVLLFLGIENVTIQEQYFTE</sequence>
<reference evidence="1 2" key="1">
    <citation type="submission" date="2016-10" db="EMBL/GenBank/DDBJ databases">
        <authorList>
            <person name="de Groot N.N."/>
        </authorList>
    </citation>
    <scope>NUCLEOTIDE SEQUENCE [LARGE SCALE GENOMIC DNA]</scope>
    <source>
        <strain evidence="1 2">DSM 527</strain>
    </source>
</reference>
<dbReference type="STRING" id="104663.SAMN04488121_10672"/>
<dbReference type="RefSeq" id="WP_089835155.1">
    <property type="nucleotide sequence ID" value="NZ_FNBN01000006.1"/>
</dbReference>
<organism evidence="1 2">
    <name type="scientific">Chitinophaga filiformis</name>
    <name type="common">Myxococcus filiformis</name>
    <name type="synonym">Flexibacter filiformis</name>
    <dbReference type="NCBI Taxonomy" id="104663"/>
    <lineage>
        <taxon>Bacteria</taxon>
        <taxon>Pseudomonadati</taxon>
        <taxon>Bacteroidota</taxon>
        <taxon>Chitinophagia</taxon>
        <taxon>Chitinophagales</taxon>
        <taxon>Chitinophagaceae</taxon>
        <taxon>Chitinophaga</taxon>
    </lineage>
</organism>
<dbReference type="Gene3D" id="3.40.50.80">
    <property type="entry name" value="Nucleotide-binding domain of ferredoxin-NADP reductase (FNR) module"/>
    <property type="match status" value="1"/>
</dbReference>
<accession>A0A1G7WMT3</accession>
<dbReference type="EMBL" id="FNBN01000006">
    <property type="protein sequence ID" value="SDG73252.1"/>
    <property type="molecule type" value="Genomic_DNA"/>
</dbReference>